<keyword evidence="2" id="KW-1185">Reference proteome</keyword>
<reference evidence="1 2" key="1">
    <citation type="submission" date="2018-05" db="EMBL/GenBank/DDBJ databases">
        <title>Genomic Encyclopedia of Type Strains, Phase IV (KMG-IV): sequencing the most valuable type-strain genomes for metagenomic binning, comparative biology and taxonomic classification.</title>
        <authorList>
            <person name="Goeker M."/>
        </authorList>
    </citation>
    <scope>NUCLEOTIDE SEQUENCE [LARGE SCALE GENOMIC DNA]</scope>
    <source>
        <strain evidence="1 2">DSM 103371</strain>
    </source>
</reference>
<organism evidence="1 2">
    <name type="scientific">Silicimonas algicola</name>
    <dbReference type="NCBI Taxonomy" id="1826607"/>
    <lineage>
        <taxon>Bacteria</taxon>
        <taxon>Pseudomonadati</taxon>
        <taxon>Pseudomonadota</taxon>
        <taxon>Alphaproteobacteria</taxon>
        <taxon>Rhodobacterales</taxon>
        <taxon>Paracoccaceae</taxon>
    </lineage>
</organism>
<gene>
    <name evidence="1" type="ORF">C8D95_107101</name>
</gene>
<dbReference type="RefSeq" id="WP_109760034.1">
    <property type="nucleotide sequence ID" value="NZ_CP034588.1"/>
</dbReference>
<name>A0A316G535_9RHOB</name>
<evidence type="ECO:0000313" key="2">
    <source>
        <dbReference type="Proteomes" id="UP000245390"/>
    </source>
</evidence>
<dbReference type="OrthoDB" id="5465390at2"/>
<dbReference type="GO" id="GO:0047661">
    <property type="term" value="F:amino-acid racemase activity"/>
    <property type="evidence" value="ECO:0007669"/>
    <property type="project" value="InterPro"/>
</dbReference>
<evidence type="ECO:0000313" key="1">
    <source>
        <dbReference type="EMBL" id="PWK55435.1"/>
    </source>
</evidence>
<dbReference type="Pfam" id="PF01177">
    <property type="entry name" value="Asp_Glu_race"/>
    <property type="match status" value="1"/>
</dbReference>
<dbReference type="InterPro" id="IPR015942">
    <property type="entry name" value="Asp/Glu/hydantoin_racemase"/>
</dbReference>
<evidence type="ECO:0008006" key="3">
    <source>
        <dbReference type="Google" id="ProtNLM"/>
    </source>
</evidence>
<protein>
    <recommendedName>
        <fullName evidence="3">Aspartate/glutamate racemase</fullName>
    </recommendedName>
</protein>
<comment type="caution">
    <text evidence="1">The sequence shown here is derived from an EMBL/GenBank/DDBJ whole genome shotgun (WGS) entry which is preliminary data.</text>
</comment>
<dbReference type="Proteomes" id="UP000245390">
    <property type="component" value="Unassembled WGS sequence"/>
</dbReference>
<dbReference type="KEGG" id="salo:EF888_07790"/>
<dbReference type="NCBIfam" id="NF005679">
    <property type="entry name" value="PRK07475.1"/>
    <property type="match status" value="1"/>
</dbReference>
<accession>A0A316G535</accession>
<sequence>MRITGGKAVYGASVGILMLEARFPRILGDMGNAGTWDFPVLYRVVRDASPDRVVRKGGEGLLPAFIEAARSLEADGADGITTNCGFLALFQEELASSVSIPVLTSSLMQVRAVNAMLPKGKRAGVLTISRSTLTPGHLAAAGVPEGTPIGTTEGGAHFTEAILGDAPDLDPALAEEDNVSAAMALVRANPEIGAIVLECTNMTPYASAIRSATGLPVFSMVTFVNWFQGAIRPRRWSVDLH</sequence>
<proteinExistence type="predicted"/>
<dbReference type="AlphaFoldDB" id="A0A316G535"/>
<dbReference type="EMBL" id="QGGV01000007">
    <property type="protein sequence ID" value="PWK55435.1"/>
    <property type="molecule type" value="Genomic_DNA"/>
</dbReference>